<feature type="transmembrane region" description="Helical" evidence="2">
    <location>
        <begin position="102"/>
        <end position="130"/>
    </location>
</feature>
<dbReference type="InterPro" id="IPR025241">
    <property type="entry name" value="DUF4190"/>
</dbReference>
<feature type="transmembrane region" description="Helical" evidence="2">
    <location>
        <begin position="142"/>
        <end position="171"/>
    </location>
</feature>
<dbReference type="OrthoDB" id="4462868at2"/>
<name>A0A378TKA7_9MYCO</name>
<evidence type="ECO:0000256" key="2">
    <source>
        <dbReference type="SAM" id="Phobius"/>
    </source>
</evidence>
<proteinExistence type="predicted"/>
<dbReference type="RefSeq" id="WP_115280019.1">
    <property type="nucleotide sequence ID" value="NZ_JACKSK010000001.1"/>
</dbReference>
<evidence type="ECO:0000256" key="1">
    <source>
        <dbReference type="SAM" id="MobiDB-lite"/>
    </source>
</evidence>
<dbReference type="EMBL" id="UGQT01000001">
    <property type="protein sequence ID" value="STZ60974.1"/>
    <property type="molecule type" value="Genomic_DNA"/>
</dbReference>
<dbReference type="Proteomes" id="UP000254978">
    <property type="component" value="Unassembled WGS sequence"/>
</dbReference>
<keyword evidence="2" id="KW-1133">Transmembrane helix</keyword>
<keyword evidence="5" id="KW-1185">Reference proteome</keyword>
<dbReference type="AlphaFoldDB" id="A0A378TKA7"/>
<organism evidence="4 5">
    <name type="scientific">Mycolicibacterium tokaiense</name>
    <dbReference type="NCBI Taxonomy" id="39695"/>
    <lineage>
        <taxon>Bacteria</taxon>
        <taxon>Bacillati</taxon>
        <taxon>Actinomycetota</taxon>
        <taxon>Actinomycetes</taxon>
        <taxon>Mycobacteriales</taxon>
        <taxon>Mycobacteriaceae</taxon>
        <taxon>Mycolicibacterium</taxon>
    </lineage>
</organism>
<accession>A0A378TKA7</accession>
<evidence type="ECO:0000259" key="3">
    <source>
        <dbReference type="Pfam" id="PF13828"/>
    </source>
</evidence>
<feature type="region of interest" description="Disordered" evidence="1">
    <location>
        <begin position="1"/>
        <end position="61"/>
    </location>
</feature>
<reference evidence="4 5" key="1">
    <citation type="submission" date="2018-06" db="EMBL/GenBank/DDBJ databases">
        <authorList>
            <consortium name="Pathogen Informatics"/>
            <person name="Doyle S."/>
        </authorList>
    </citation>
    <scope>NUCLEOTIDE SEQUENCE [LARGE SCALE GENOMIC DNA]</scope>
    <source>
        <strain evidence="4 5">NCTC10821</strain>
    </source>
</reference>
<gene>
    <name evidence="4" type="ORF">NCTC10821_04518</name>
</gene>
<keyword evidence="2" id="KW-0472">Membrane</keyword>
<evidence type="ECO:0000313" key="5">
    <source>
        <dbReference type="Proteomes" id="UP000254978"/>
    </source>
</evidence>
<protein>
    <submittedName>
        <fullName evidence="4">Integral membrane protein</fullName>
    </submittedName>
</protein>
<dbReference type="Pfam" id="PF13828">
    <property type="entry name" value="DUF4190"/>
    <property type="match status" value="1"/>
</dbReference>
<feature type="domain" description="DUF4190" evidence="3">
    <location>
        <begin position="102"/>
        <end position="162"/>
    </location>
</feature>
<feature type="compositionally biased region" description="Pro residues" evidence="1">
    <location>
        <begin position="39"/>
        <end position="53"/>
    </location>
</feature>
<keyword evidence="2" id="KW-0812">Transmembrane</keyword>
<sequence>MTNPEPRSGGNEYPSLENSPPATDPYSPVDYPAHYPDAAYPPPPPSGYPPPPAGGYAPPSGGYPPPYPPPPYPGQPAYPGYPMYNPYDPYSQGKPPGTNGKAIAALVTAVGGIVLCGLPSIAGIILGIIAMRETKQTGQDGYGLALTGLIVGSLVVVFGILYIVFLVVVAANSSSYTY</sequence>
<evidence type="ECO:0000313" key="4">
    <source>
        <dbReference type="EMBL" id="STZ60974.1"/>
    </source>
</evidence>